<proteinExistence type="predicted"/>
<evidence type="ECO:0000313" key="1">
    <source>
        <dbReference type="EMBL" id="KAI4325818.1"/>
    </source>
</evidence>
<reference evidence="2" key="1">
    <citation type="journal article" date="2023" name="Front. Plant Sci.">
        <title>Chromosomal-level genome assembly of Melastoma candidum provides insights into trichome evolution.</title>
        <authorList>
            <person name="Zhong Y."/>
            <person name="Wu W."/>
            <person name="Sun C."/>
            <person name="Zou P."/>
            <person name="Liu Y."/>
            <person name="Dai S."/>
            <person name="Zhou R."/>
        </authorList>
    </citation>
    <scope>NUCLEOTIDE SEQUENCE [LARGE SCALE GENOMIC DNA]</scope>
</reference>
<organism evidence="1 2">
    <name type="scientific">Melastoma candidum</name>
    <dbReference type="NCBI Taxonomy" id="119954"/>
    <lineage>
        <taxon>Eukaryota</taxon>
        <taxon>Viridiplantae</taxon>
        <taxon>Streptophyta</taxon>
        <taxon>Embryophyta</taxon>
        <taxon>Tracheophyta</taxon>
        <taxon>Spermatophyta</taxon>
        <taxon>Magnoliopsida</taxon>
        <taxon>eudicotyledons</taxon>
        <taxon>Gunneridae</taxon>
        <taxon>Pentapetalae</taxon>
        <taxon>rosids</taxon>
        <taxon>malvids</taxon>
        <taxon>Myrtales</taxon>
        <taxon>Melastomataceae</taxon>
        <taxon>Melastomatoideae</taxon>
        <taxon>Melastomateae</taxon>
        <taxon>Melastoma</taxon>
    </lineage>
</organism>
<dbReference type="EMBL" id="CM042888">
    <property type="protein sequence ID" value="KAI4325818.1"/>
    <property type="molecule type" value="Genomic_DNA"/>
</dbReference>
<keyword evidence="2" id="KW-1185">Reference proteome</keyword>
<evidence type="ECO:0000313" key="2">
    <source>
        <dbReference type="Proteomes" id="UP001057402"/>
    </source>
</evidence>
<protein>
    <submittedName>
        <fullName evidence="1">Uncharacterized protein</fullName>
    </submittedName>
</protein>
<name>A0ACB9MQ39_9MYRT</name>
<accession>A0ACB9MQ39</accession>
<sequence length="714" mass="79947">MDLDDLEDLAPAPRPPPHARPSKFAPKSALKNLPKPKTQPLPELSEPEPPPHLEASGADDGSRAAKRENGLDDSPATSVLVLDSLAKVEPAIGEVEMELDCRIDETKADVMEEEQAGAYGGRQDEVVREIDVFFNPSLDDCGKTQLYVMQYPLRPWWRPYDMDERCQEVRVKPSSSEVEIDLSIDTDSKNYNNECEGKLMMVKQTLSSSWKPPLATGYAVGILMENKLYLNPLDAVVQLRPSMEHLNLDGSNRKNNVLAHKEVDMRVTDSIEEKVGGSSKNETKKMVSLAEAEKEDDDHWIKLEYHDSRSDISAKYLQGMKTETTTPIPFTMKPHDYVHSLCPGASTQNVKTEGSSKRILLSIPVDERIKKILCEGFQIHRYSALRHYAPDVSDDVLLGVLQQNALLVQGCWVPKTKLFFELSSAESMARDYTLLLYSKKRVIHEKEISAHKKFYDPLKRFLNLFGIGRKTLHDWKFKQELDSSFVKNYPDVVCNQEKIWLTIETKLMERLNQIGVGNRLKRSGDDSRTAGAIPTAHGRAGRPSSLDNLSVRTTNGPATGKMTAETREALPKALQKIFQNHKVCSLQLICESLRDLAVSQSTLPKADARMAIAAAYGVDAPPNELKEIINQVAAEIHGLYVLKASPEHPELDPLRKVVIDLLRGKGPNATLKKAEIFEAASKVLGRSIANNEYTKVINDLCESRGSLWYLKESR</sequence>
<gene>
    <name evidence="1" type="ORF">MLD38_031181</name>
</gene>
<dbReference type="Proteomes" id="UP001057402">
    <property type="component" value="Chromosome 9"/>
</dbReference>
<comment type="caution">
    <text evidence="1">The sequence shown here is derived from an EMBL/GenBank/DDBJ whole genome shotgun (WGS) entry which is preliminary data.</text>
</comment>